<organism evidence="11 12">
    <name type="scientific">Suillus plorans</name>
    <dbReference type="NCBI Taxonomy" id="116603"/>
    <lineage>
        <taxon>Eukaryota</taxon>
        <taxon>Fungi</taxon>
        <taxon>Dikarya</taxon>
        <taxon>Basidiomycota</taxon>
        <taxon>Agaricomycotina</taxon>
        <taxon>Agaricomycetes</taxon>
        <taxon>Agaricomycetidae</taxon>
        <taxon>Boletales</taxon>
        <taxon>Suillineae</taxon>
        <taxon>Suillaceae</taxon>
        <taxon>Suillus</taxon>
    </lineage>
</organism>
<dbReference type="CDD" id="cd00202">
    <property type="entry name" value="ZnF_GATA"/>
    <property type="match status" value="1"/>
</dbReference>
<feature type="region of interest" description="Disordered" evidence="9">
    <location>
        <begin position="322"/>
        <end position="354"/>
    </location>
</feature>
<dbReference type="Proteomes" id="UP000719766">
    <property type="component" value="Unassembled WGS sequence"/>
</dbReference>
<keyword evidence="4" id="KW-0862">Zinc</keyword>
<dbReference type="GO" id="GO:0008270">
    <property type="term" value="F:zinc ion binding"/>
    <property type="evidence" value="ECO:0007669"/>
    <property type="project" value="UniProtKB-KW"/>
</dbReference>
<dbReference type="GO" id="GO:0000122">
    <property type="term" value="P:negative regulation of transcription by RNA polymerase II"/>
    <property type="evidence" value="ECO:0007669"/>
    <property type="project" value="TreeGrafter"/>
</dbReference>
<evidence type="ECO:0000256" key="5">
    <source>
        <dbReference type="ARBA" id="ARBA00023015"/>
    </source>
</evidence>
<dbReference type="SUPFAM" id="SSF57716">
    <property type="entry name" value="Glucocorticoid receptor-like (DNA-binding domain)"/>
    <property type="match status" value="1"/>
</dbReference>
<dbReference type="SMART" id="SM00401">
    <property type="entry name" value="ZnF_GATA"/>
    <property type="match status" value="1"/>
</dbReference>
<keyword evidence="3 8" id="KW-0863">Zinc-finger</keyword>
<evidence type="ECO:0000256" key="2">
    <source>
        <dbReference type="ARBA" id="ARBA00022723"/>
    </source>
</evidence>
<dbReference type="GO" id="GO:0000978">
    <property type="term" value="F:RNA polymerase II cis-regulatory region sequence-specific DNA binding"/>
    <property type="evidence" value="ECO:0007669"/>
    <property type="project" value="TreeGrafter"/>
</dbReference>
<dbReference type="GeneID" id="64602440"/>
<dbReference type="EMBL" id="JABBWE010000004">
    <property type="protein sequence ID" value="KAG1803852.1"/>
    <property type="molecule type" value="Genomic_DNA"/>
</dbReference>
<dbReference type="AlphaFoldDB" id="A0A9P7DVC9"/>
<dbReference type="PANTHER" id="PTHR10071">
    <property type="entry name" value="TRANSCRIPTION FACTOR GATA FAMILY MEMBER"/>
    <property type="match status" value="1"/>
</dbReference>
<evidence type="ECO:0000256" key="7">
    <source>
        <dbReference type="ARBA" id="ARBA00023242"/>
    </source>
</evidence>
<dbReference type="OrthoDB" id="2680525at2759"/>
<keyword evidence="12" id="KW-1185">Reference proteome</keyword>
<evidence type="ECO:0000256" key="1">
    <source>
        <dbReference type="ARBA" id="ARBA00004123"/>
    </source>
</evidence>
<dbReference type="InterPro" id="IPR013088">
    <property type="entry name" value="Znf_NHR/GATA"/>
</dbReference>
<name>A0A9P7DVC9_9AGAM</name>
<gene>
    <name evidence="11" type="ORF">HD556DRAFT_1484364</name>
</gene>
<feature type="compositionally biased region" description="Polar residues" evidence="9">
    <location>
        <begin position="332"/>
        <end position="348"/>
    </location>
</feature>
<reference evidence="11" key="1">
    <citation type="journal article" date="2020" name="New Phytol.">
        <title>Comparative genomics reveals dynamic genome evolution in host specialist ectomycorrhizal fungi.</title>
        <authorList>
            <person name="Lofgren L.A."/>
            <person name="Nguyen N.H."/>
            <person name="Vilgalys R."/>
            <person name="Ruytinx J."/>
            <person name="Liao H.L."/>
            <person name="Branco S."/>
            <person name="Kuo A."/>
            <person name="LaButti K."/>
            <person name="Lipzen A."/>
            <person name="Andreopoulos W."/>
            <person name="Pangilinan J."/>
            <person name="Riley R."/>
            <person name="Hundley H."/>
            <person name="Na H."/>
            <person name="Barry K."/>
            <person name="Grigoriev I.V."/>
            <person name="Stajich J.E."/>
            <person name="Kennedy P.G."/>
        </authorList>
    </citation>
    <scope>NUCLEOTIDE SEQUENCE</scope>
    <source>
        <strain evidence="11">S12</strain>
    </source>
</reference>
<comment type="subcellular location">
    <subcellularLocation>
        <location evidence="1">Nucleus</location>
    </subcellularLocation>
</comment>
<dbReference type="PROSITE" id="PS50114">
    <property type="entry name" value="GATA_ZN_FINGER_2"/>
    <property type="match status" value="1"/>
</dbReference>
<dbReference type="Gene3D" id="3.30.50.10">
    <property type="entry name" value="Erythroid Transcription Factor GATA-1, subunit A"/>
    <property type="match status" value="1"/>
</dbReference>
<keyword evidence="7" id="KW-0539">Nucleus</keyword>
<evidence type="ECO:0000313" key="11">
    <source>
        <dbReference type="EMBL" id="KAG1803852.1"/>
    </source>
</evidence>
<comment type="caution">
    <text evidence="11">The sequence shown here is derived from an EMBL/GenBank/DDBJ whole genome shotgun (WGS) entry which is preliminary data.</text>
</comment>
<feature type="domain" description="GATA-type" evidence="10">
    <location>
        <begin position="294"/>
        <end position="324"/>
    </location>
</feature>
<evidence type="ECO:0000256" key="4">
    <source>
        <dbReference type="ARBA" id="ARBA00022833"/>
    </source>
</evidence>
<dbReference type="GO" id="GO:0000981">
    <property type="term" value="F:DNA-binding transcription factor activity, RNA polymerase II-specific"/>
    <property type="evidence" value="ECO:0007669"/>
    <property type="project" value="TreeGrafter"/>
</dbReference>
<dbReference type="InterPro" id="IPR039355">
    <property type="entry name" value="Transcription_factor_GATA"/>
</dbReference>
<dbReference type="InterPro" id="IPR000679">
    <property type="entry name" value="Znf_GATA"/>
</dbReference>
<dbReference type="GO" id="GO:0045944">
    <property type="term" value="P:positive regulation of transcription by RNA polymerase II"/>
    <property type="evidence" value="ECO:0007669"/>
    <property type="project" value="TreeGrafter"/>
</dbReference>
<evidence type="ECO:0000259" key="10">
    <source>
        <dbReference type="PROSITE" id="PS50114"/>
    </source>
</evidence>
<dbReference type="GO" id="GO:0005634">
    <property type="term" value="C:nucleus"/>
    <property type="evidence" value="ECO:0007669"/>
    <property type="project" value="UniProtKB-SubCell"/>
</dbReference>
<keyword evidence="6" id="KW-0804">Transcription</keyword>
<dbReference type="RefSeq" id="XP_041166198.1">
    <property type="nucleotide sequence ID" value="XM_041308676.1"/>
</dbReference>
<dbReference type="PANTHER" id="PTHR10071:SF335">
    <property type="entry name" value="IRON-SENSING TRANSCRIPTIONAL REPRESSOR-RELATED"/>
    <property type="match status" value="1"/>
</dbReference>
<evidence type="ECO:0000256" key="3">
    <source>
        <dbReference type="ARBA" id="ARBA00022771"/>
    </source>
</evidence>
<sequence>MWLKASLASHSLSCLTCDSSGFDGCISYDGVCITRLVTAIVIHDFPRWMYYSDGVVEVNLSSLFDKVLLDCVCRLSLPRERSKKSRLHAVLSHFTYTRMTLLRSDEDRLRAILSSATVHAQCTSPLLPLLATYFSSLYGDRICDLEDSKGHYSALLNTYDLRGTRVQSPDVRDEHGVRIHVSEYKTKLTEGTIVELEVILKLWTIKPRSNNASNPRDANGSRIYQMMLQHMQLLPCEKYMQAAFVNSIKDGREKRKATNEASEAMVMEKDDTGGASSLASALSTLSLAAAPQGGKTVCNVCGLYYKLHGSARPISMKSDIIRKRSRHDTRAQRSSLTEPPSASNTPGTPSVIRE</sequence>
<protein>
    <recommendedName>
        <fullName evidence="10">GATA-type domain-containing protein</fullName>
    </recommendedName>
</protein>
<keyword evidence="5" id="KW-0805">Transcription regulation</keyword>
<evidence type="ECO:0000256" key="6">
    <source>
        <dbReference type="ARBA" id="ARBA00023163"/>
    </source>
</evidence>
<evidence type="ECO:0000256" key="8">
    <source>
        <dbReference type="PROSITE-ProRule" id="PRU00094"/>
    </source>
</evidence>
<proteinExistence type="predicted"/>
<evidence type="ECO:0000313" key="12">
    <source>
        <dbReference type="Proteomes" id="UP000719766"/>
    </source>
</evidence>
<keyword evidence="2" id="KW-0479">Metal-binding</keyword>
<accession>A0A9P7DVC9</accession>
<evidence type="ECO:0000256" key="9">
    <source>
        <dbReference type="SAM" id="MobiDB-lite"/>
    </source>
</evidence>